<dbReference type="AlphaFoldDB" id="A0A9P8V4X3"/>
<keyword evidence="1" id="KW-0732">Signal</keyword>
<proteinExistence type="predicted"/>
<protein>
    <recommendedName>
        <fullName evidence="2">DUF7580 domain-containing protein</fullName>
    </recommendedName>
</protein>
<dbReference type="PANTHER" id="PTHR35186:SF4">
    <property type="entry name" value="PRION-INHIBITION AND PROPAGATION HELO DOMAIN-CONTAINING PROTEIN"/>
    <property type="match status" value="1"/>
</dbReference>
<comment type="caution">
    <text evidence="3">The sequence shown here is derived from an EMBL/GenBank/DDBJ whole genome shotgun (WGS) entry which is preliminary data.</text>
</comment>
<evidence type="ECO:0000313" key="4">
    <source>
        <dbReference type="Proteomes" id="UP000770015"/>
    </source>
</evidence>
<sequence length="500" mass="55588">MSGIEAAGLILGLWPVVSSLVTTYRDARAGESLTKLAKEIKVHEEIYKGWLRNLLQGHDQLSDMQIQALMEPGADAAWQQPEIQKRLQEVLPPDTCTSINYILSEIHEAMKVIEKALKKGDVDVPMPKKHTNTFYKALEAGLQKCSCHEGHDTSLRVHCEDFFHVVLGVDGSETEATELLLRPRTTFDTGITTLGGEMATSDDEFPGNEPQSPLMPLTEEPTETMASITDNPTATGRIPRPALDLELCMVSKDVSSTQSNATQSPEPLQAFGTIRLGETVFTARGRPKMLPSVVECLEDRIQGLGNSKRKRDEIAQSLAFAVVQFSSTHWIDSSWTWRSFSVRDDDATGLQQLFVTRRIVPERPTSSPLLIAKQTRFWRLQTLEPILVRLGFALIELALAKRLSNLRAEGFGSEVLAEMGDASEDEKDYLTARAVMDSRELKESCSRGYQGVVEACLTCQVAMESSYLSLTSRAPSFQDDVETHVVQPLRHYFENNWGTG</sequence>
<name>A0A9P8V4X3_9PEZI</name>
<dbReference type="PANTHER" id="PTHR35186">
    <property type="entry name" value="ANK_REP_REGION DOMAIN-CONTAINING PROTEIN"/>
    <property type="match status" value="1"/>
</dbReference>
<reference evidence="3" key="1">
    <citation type="journal article" date="2021" name="Nat. Commun.">
        <title>Genetic determinants of endophytism in the Arabidopsis root mycobiome.</title>
        <authorList>
            <person name="Mesny F."/>
            <person name="Miyauchi S."/>
            <person name="Thiergart T."/>
            <person name="Pickel B."/>
            <person name="Atanasova L."/>
            <person name="Karlsson M."/>
            <person name="Huettel B."/>
            <person name="Barry K.W."/>
            <person name="Haridas S."/>
            <person name="Chen C."/>
            <person name="Bauer D."/>
            <person name="Andreopoulos W."/>
            <person name="Pangilinan J."/>
            <person name="LaButti K."/>
            <person name="Riley R."/>
            <person name="Lipzen A."/>
            <person name="Clum A."/>
            <person name="Drula E."/>
            <person name="Henrissat B."/>
            <person name="Kohler A."/>
            <person name="Grigoriev I.V."/>
            <person name="Martin F.M."/>
            <person name="Hacquard S."/>
        </authorList>
    </citation>
    <scope>NUCLEOTIDE SEQUENCE</scope>
    <source>
        <strain evidence="3">MPI-SDFR-AT-0117</strain>
    </source>
</reference>
<dbReference type="EMBL" id="JAGSXJ010000025">
    <property type="protein sequence ID" value="KAH6675313.1"/>
    <property type="molecule type" value="Genomic_DNA"/>
</dbReference>
<feature type="chain" id="PRO_5040400838" description="DUF7580 domain-containing protein" evidence="1">
    <location>
        <begin position="20"/>
        <end position="500"/>
    </location>
</feature>
<evidence type="ECO:0000256" key="1">
    <source>
        <dbReference type="SAM" id="SignalP"/>
    </source>
</evidence>
<gene>
    <name evidence="3" type="ORF">F5X68DRAFT_278381</name>
</gene>
<accession>A0A9P8V4X3</accession>
<dbReference type="OrthoDB" id="3565018at2759"/>
<keyword evidence="4" id="KW-1185">Reference proteome</keyword>
<evidence type="ECO:0000313" key="3">
    <source>
        <dbReference type="EMBL" id="KAH6675313.1"/>
    </source>
</evidence>
<dbReference type="Proteomes" id="UP000770015">
    <property type="component" value="Unassembled WGS sequence"/>
</dbReference>
<organism evidence="3 4">
    <name type="scientific">Plectosphaerella plurivora</name>
    <dbReference type="NCBI Taxonomy" id="936078"/>
    <lineage>
        <taxon>Eukaryota</taxon>
        <taxon>Fungi</taxon>
        <taxon>Dikarya</taxon>
        <taxon>Ascomycota</taxon>
        <taxon>Pezizomycotina</taxon>
        <taxon>Sordariomycetes</taxon>
        <taxon>Hypocreomycetidae</taxon>
        <taxon>Glomerellales</taxon>
        <taxon>Plectosphaerellaceae</taxon>
        <taxon>Plectosphaerella</taxon>
    </lineage>
</organism>
<dbReference type="InterPro" id="IPR056002">
    <property type="entry name" value="DUF7580"/>
</dbReference>
<feature type="signal peptide" evidence="1">
    <location>
        <begin position="1"/>
        <end position="19"/>
    </location>
</feature>
<evidence type="ECO:0000259" key="2">
    <source>
        <dbReference type="Pfam" id="PF24476"/>
    </source>
</evidence>
<dbReference type="Pfam" id="PF24476">
    <property type="entry name" value="DUF7580"/>
    <property type="match status" value="1"/>
</dbReference>
<feature type="domain" description="DUF7580" evidence="2">
    <location>
        <begin position="246"/>
        <end position="493"/>
    </location>
</feature>